<feature type="region of interest" description="Disordered" evidence="2">
    <location>
        <begin position="49"/>
        <end position="80"/>
    </location>
</feature>
<feature type="non-terminal residue" evidence="4">
    <location>
        <position position="1"/>
    </location>
</feature>
<evidence type="ECO:0000256" key="2">
    <source>
        <dbReference type="SAM" id="MobiDB-lite"/>
    </source>
</evidence>
<evidence type="ECO:0000313" key="4">
    <source>
        <dbReference type="EMBL" id="CAH2215711.1"/>
    </source>
</evidence>
<evidence type="ECO:0000256" key="1">
    <source>
        <dbReference type="PROSITE-ProRule" id="PRU00371"/>
    </source>
</evidence>
<dbReference type="EMBL" id="CAKXAJ010012465">
    <property type="protein sequence ID" value="CAH2215711.1"/>
    <property type="molecule type" value="Genomic_DNA"/>
</dbReference>
<feature type="compositionally biased region" description="Low complexity" evidence="2">
    <location>
        <begin position="155"/>
        <end position="173"/>
    </location>
</feature>
<dbReference type="PROSITE" id="PS51031">
    <property type="entry name" value="BESS"/>
    <property type="match status" value="1"/>
</dbReference>
<feature type="domain" description="BESS" evidence="3">
    <location>
        <begin position="100"/>
        <end position="139"/>
    </location>
</feature>
<feature type="region of interest" description="Disordered" evidence="2">
    <location>
        <begin position="138"/>
        <end position="176"/>
    </location>
</feature>
<keyword evidence="5" id="KW-1185">Reference proteome</keyword>
<dbReference type="Pfam" id="PF02944">
    <property type="entry name" value="BESS"/>
    <property type="match status" value="1"/>
</dbReference>
<protein>
    <submittedName>
        <fullName evidence="4">Jg10166 protein</fullName>
    </submittedName>
</protein>
<dbReference type="GO" id="GO:0005634">
    <property type="term" value="C:nucleus"/>
    <property type="evidence" value="ECO:0007669"/>
    <property type="project" value="UniProtKB-SubCell"/>
</dbReference>
<dbReference type="InterPro" id="IPR004210">
    <property type="entry name" value="BESS_motif"/>
</dbReference>
<dbReference type="OrthoDB" id="7470341at2759"/>
<dbReference type="AlphaFoldDB" id="A0A8S4QK63"/>
<keyword evidence="1" id="KW-0539">Nucleus</keyword>
<dbReference type="Proteomes" id="UP000838756">
    <property type="component" value="Unassembled WGS sequence"/>
</dbReference>
<feature type="compositionally biased region" description="Polar residues" evidence="2">
    <location>
        <begin position="49"/>
        <end position="61"/>
    </location>
</feature>
<reference evidence="4" key="1">
    <citation type="submission" date="2022-03" db="EMBL/GenBank/DDBJ databases">
        <authorList>
            <person name="Lindestad O."/>
        </authorList>
    </citation>
    <scope>NUCLEOTIDE SEQUENCE</scope>
</reference>
<evidence type="ECO:0000313" key="5">
    <source>
        <dbReference type="Proteomes" id="UP000838756"/>
    </source>
</evidence>
<comment type="subcellular location">
    <subcellularLocation>
        <location evidence="1">Nucleus</location>
    </subcellularLocation>
</comment>
<sequence>AKTVTKYIYFKELNFLDRITENEVSESMYNINEQSSSSETIAHVVNNDEISGSSQNSSTPVADQDKPTWTRKRKHERVQENSAFEKKLVDLLDKNMPDISSDDLSFFNSLGPILKSFNSYKKLLFRSKVLQIAMDLSAPTSSGTTSTSNILSPEHNSNSTTTSTTNHSNDTTTQRGYQSASQYYTVMSPENDSNSSVMCATNSSYFSNQTLPVNESMSSTTTQQGYQTANQYDPHSTVNNSVQQSCEEIQHFPNIASENDNFY</sequence>
<gene>
    <name evidence="4" type="primary">jg10166</name>
    <name evidence="4" type="ORF">PAEG_LOCUS3797</name>
</gene>
<evidence type="ECO:0000259" key="3">
    <source>
        <dbReference type="PROSITE" id="PS51031"/>
    </source>
</evidence>
<accession>A0A8S4QK63</accession>
<proteinExistence type="predicted"/>
<comment type="caution">
    <text evidence="4">The sequence shown here is derived from an EMBL/GenBank/DDBJ whole genome shotgun (WGS) entry which is preliminary data.</text>
</comment>
<organism evidence="4 5">
    <name type="scientific">Pararge aegeria aegeria</name>
    <dbReference type="NCBI Taxonomy" id="348720"/>
    <lineage>
        <taxon>Eukaryota</taxon>
        <taxon>Metazoa</taxon>
        <taxon>Ecdysozoa</taxon>
        <taxon>Arthropoda</taxon>
        <taxon>Hexapoda</taxon>
        <taxon>Insecta</taxon>
        <taxon>Pterygota</taxon>
        <taxon>Neoptera</taxon>
        <taxon>Endopterygota</taxon>
        <taxon>Lepidoptera</taxon>
        <taxon>Glossata</taxon>
        <taxon>Ditrysia</taxon>
        <taxon>Papilionoidea</taxon>
        <taxon>Nymphalidae</taxon>
        <taxon>Satyrinae</taxon>
        <taxon>Satyrini</taxon>
        <taxon>Parargina</taxon>
        <taxon>Pararge</taxon>
    </lineage>
</organism>
<dbReference type="GO" id="GO:0003677">
    <property type="term" value="F:DNA binding"/>
    <property type="evidence" value="ECO:0007669"/>
    <property type="project" value="InterPro"/>
</dbReference>
<name>A0A8S4QK63_9NEOP</name>